<dbReference type="InterPro" id="IPR001677">
    <property type="entry name" value="TbpB_B_D"/>
</dbReference>
<dbReference type="EMBL" id="QYUK01000011">
    <property type="protein sequence ID" value="RJF89672.1"/>
    <property type="molecule type" value="Genomic_DNA"/>
</dbReference>
<feature type="domain" description="Transferrin-binding protein B C-lobe/N-lobe beta-barrel" evidence="1">
    <location>
        <begin position="35"/>
        <end position="180"/>
    </location>
</feature>
<gene>
    <name evidence="2" type="ORF">D3874_24100</name>
</gene>
<keyword evidence="3" id="KW-1185">Reference proteome</keyword>
<dbReference type="AlphaFoldDB" id="A0A418WI97"/>
<name>A0A418WI97_9PROT</name>
<comment type="caution">
    <text evidence="2">The sequence shown here is derived from an EMBL/GenBank/DDBJ whole genome shotgun (WGS) entry which is preliminary data.</text>
</comment>
<evidence type="ECO:0000313" key="3">
    <source>
        <dbReference type="Proteomes" id="UP000284605"/>
    </source>
</evidence>
<sequence>MTFAYWAIVNTTSDTIITAAGGSLGTPAADLSAGPGLGTATYRGTTLGGIVDGATSGNFRVLRGDIQLDANFTTGRLDAAITGTRLANPDTGADLGAGPTFQFTGATIVDAGGAASPGFQGSTGIGAFTATMNGAALNAGTGSFADLAGGFYGNRLEEVGGGWYVITPTEEISGAFGAAR</sequence>
<dbReference type="Pfam" id="PF01298">
    <property type="entry name" value="TbpB_B_D"/>
    <property type="match status" value="1"/>
</dbReference>
<accession>A0A418WI97</accession>
<dbReference type="OrthoDB" id="7553730at2"/>
<dbReference type="RefSeq" id="WP_119781788.1">
    <property type="nucleotide sequence ID" value="NZ_QYUK01000011.1"/>
</dbReference>
<protein>
    <recommendedName>
        <fullName evidence="1">Transferrin-binding protein B C-lobe/N-lobe beta-barrel domain-containing protein</fullName>
    </recommendedName>
</protein>
<organism evidence="2 3">
    <name type="scientific">Oleomonas cavernae</name>
    <dbReference type="NCBI Taxonomy" id="2320859"/>
    <lineage>
        <taxon>Bacteria</taxon>
        <taxon>Pseudomonadati</taxon>
        <taxon>Pseudomonadota</taxon>
        <taxon>Alphaproteobacteria</taxon>
        <taxon>Acetobacterales</taxon>
        <taxon>Acetobacteraceae</taxon>
        <taxon>Oleomonas</taxon>
    </lineage>
</organism>
<evidence type="ECO:0000313" key="2">
    <source>
        <dbReference type="EMBL" id="RJF89672.1"/>
    </source>
</evidence>
<evidence type="ECO:0000259" key="1">
    <source>
        <dbReference type="Pfam" id="PF01298"/>
    </source>
</evidence>
<dbReference type="Proteomes" id="UP000284605">
    <property type="component" value="Unassembled WGS sequence"/>
</dbReference>
<reference evidence="2 3" key="1">
    <citation type="submission" date="2018-09" db="EMBL/GenBank/DDBJ databases">
        <authorList>
            <person name="Zhu H."/>
        </authorList>
    </citation>
    <scope>NUCLEOTIDE SEQUENCE [LARGE SCALE GENOMIC DNA]</scope>
    <source>
        <strain evidence="2 3">K1W22B-8</strain>
    </source>
</reference>
<proteinExistence type="predicted"/>
<dbReference type="Gene3D" id="2.40.160.90">
    <property type="match status" value="1"/>
</dbReference>